<dbReference type="InterPro" id="IPR008155">
    <property type="entry name" value="Amyloid_glyco"/>
</dbReference>
<dbReference type="SUPFAM" id="SSF57362">
    <property type="entry name" value="BPTI-like"/>
    <property type="match status" value="1"/>
</dbReference>
<dbReference type="InterPro" id="IPR019745">
    <property type="entry name" value="Amyloid_glyco_intracell_CS"/>
</dbReference>
<dbReference type="PANTHER" id="PTHR23103:SF14">
    <property type="entry name" value="AMYLOID BETA PRECURSOR LIKE PROTEIN 2"/>
    <property type="match status" value="1"/>
</dbReference>
<dbReference type="CDD" id="cd22607">
    <property type="entry name" value="Kunitz_ABPP-like"/>
    <property type="match status" value="1"/>
</dbReference>
<keyword evidence="7 14" id="KW-1133">Transmembrane helix</keyword>
<evidence type="ECO:0000256" key="3">
    <source>
        <dbReference type="ARBA" id="ARBA00022692"/>
    </source>
</evidence>
<evidence type="ECO:0000256" key="14">
    <source>
        <dbReference type="SAM" id="Phobius"/>
    </source>
</evidence>
<dbReference type="GO" id="GO:0046914">
    <property type="term" value="F:transition metal ion binding"/>
    <property type="evidence" value="ECO:0007669"/>
    <property type="project" value="InterPro"/>
</dbReference>
<keyword evidence="8" id="KW-0186">Copper</keyword>
<feature type="disulfide bond" evidence="12">
    <location>
        <begin position="70"/>
        <end position="77"/>
    </location>
</feature>
<dbReference type="SUPFAM" id="SSF89811">
    <property type="entry name" value="Amyloid beta a4 protein copper binding domain (domain 2)"/>
    <property type="match status" value="1"/>
</dbReference>
<dbReference type="InterPro" id="IPR019543">
    <property type="entry name" value="APP_amyloid_C"/>
</dbReference>
<dbReference type="Gene3D" id="6.10.250.1670">
    <property type="match status" value="1"/>
</dbReference>
<dbReference type="InterPro" id="IPR002223">
    <property type="entry name" value="Kunitz_BPTI"/>
</dbReference>
<evidence type="ECO:0000256" key="5">
    <source>
        <dbReference type="ARBA" id="ARBA00022729"/>
    </source>
</evidence>
<dbReference type="InterPro" id="IPR020901">
    <property type="entry name" value="Prtase_inh_Kunz-CS"/>
</dbReference>
<dbReference type="InterPro" id="IPR019744">
    <property type="entry name" value="APP_CUBD_CS"/>
</dbReference>
<dbReference type="FunFam" id="3.30.1490.140:FF:000001">
    <property type="entry name" value="Amyloid beta (A4) protein b"/>
    <property type="match status" value="1"/>
</dbReference>
<dbReference type="InterPro" id="IPR008154">
    <property type="entry name" value="Amyloid_glyco_extra"/>
</dbReference>
<dbReference type="Gene3D" id="3.30.1490.140">
    <property type="entry name" value="Amyloidogenic glycoprotein, copper-binding domain"/>
    <property type="match status" value="1"/>
</dbReference>
<comment type="similarity">
    <text evidence="12">Belongs to the APP family.</text>
</comment>
<dbReference type="Proteomes" id="UP000054244">
    <property type="component" value="Unassembled WGS sequence"/>
</dbReference>
<dbReference type="SUPFAM" id="SSF56491">
    <property type="entry name" value="A heparin-binding domain"/>
    <property type="match status" value="1"/>
</dbReference>
<evidence type="ECO:0000256" key="1">
    <source>
        <dbReference type="ARBA" id="ARBA00004479"/>
    </source>
</evidence>
<feature type="domain" description="E1" evidence="16">
    <location>
        <begin position="1"/>
        <end position="161"/>
    </location>
</feature>
<dbReference type="FunFam" id="4.10.410.10:FF:000003">
    <property type="entry name" value="amyloid-like protein 2 isoform X1"/>
    <property type="match status" value="1"/>
</dbReference>
<dbReference type="AlphaFoldDB" id="A0A091N858"/>
<organism evidence="18 19">
    <name type="scientific">Apaloderma vittatum</name>
    <name type="common">Bar-tailed trogon</name>
    <dbReference type="NCBI Taxonomy" id="57397"/>
    <lineage>
        <taxon>Eukaryota</taxon>
        <taxon>Metazoa</taxon>
        <taxon>Chordata</taxon>
        <taxon>Craniata</taxon>
        <taxon>Vertebrata</taxon>
        <taxon>Euteleostomi</taxon>
        <taxon>Archelosauria</taxon>
        <taxon>Archosauria</taxon>
        <taxon>Dinosauria</taxon>
        <taxon>Saurischia</taxon>
        <taxon>Theropoda</taxon>
        <taxon>Coelurosauria</taxon>
        <taxon>Aves</taxon>
        <taxon>Neognathae</taxon>
        <taxon>Neoaves</taxon>
        <taxon>Telluraves</taxon>
        <taxon>Coraciimorphae</taxon>
        <taxon>Trogoniformes</taxon>
        <taxon>Trogonidae</taxon>
        <taxon>Apaloderma</taxon>
    </lineage>
</organism>
<evidence type="ECO:0000256" key="8">
    <source>
        <dbReference type="ARBA" id="ARBA00023008"/>
    </source>
</evidence>
<keyword evidence="5" id="KW-0732">Signal</keyword>
<dbReference type="SUPFAM" id="SSF109843">
    <property type="entry name" value="CAPPD, an extracellular domain of amyloid beta A4 protein"/>
    <property type="match status" value="1"/>
</dbReference>
<feature type="disulfide bond" evidence="12">
    <location>
        <begin position="105"/>
        <end position="159"/>
    </location>
</feature>
<gene>
    <name evidence="18" type="ORF">N311_04846</name>
</gene>
<feature type="compositionally biased region" description="Acidic residues" evidence="13">
    <location>
        <begin position="172"/>
        <end position="182"/>
    </location>
</feature>
<dbReference type="PANTHER" id="PTHR23103">
    <property type="entry name" value="ALZHEIMER'S DISEASE BETA-AMYLOID RELATED"/>
    <property type="match status" value="1"/>
</dbReference>
<feature type="disulfide bond" evidence="12">
    <location>
        <begin position="45"/>
        <end position="89"/>
    </location>
</feature>
<dbReference type="GO" id="GO:0012505">
    <property type="term" value="C:endomembrane system"/>
    <property type="evidence" value="ECO:0007669"/>
    <property type="project" value="UniProtKB-ARBA"/>
</dbReference>
<feature type="disulfide bond" evidence="12">
    <location>
        <begin position="130"/>
        <end position="158"/>
    </location>
</feature>
<dbReference type="InterPro" id="IPR036669">
    <property type="entry name" value="Amyloid_Cu-bd_sf"/>
</dbReference>
<feature type="non-terminal residue" evidence="18">
    <location>
        <position position="729"/>
    </location>
</feature>
<feature type="region of interest" description="GFLD subdomain" evidence="12">
    <location>
        <begin position="1"/>
        <end position="95"/>
    </location>
</feature>
<evidence type="ECO:0000256" key="13">
    <source>
        <dbReference type="SAM" id="MobiDB-lite"/>
    </source>
</evidence>
<proteinExistence type="inferred from homology"/>
<dbReference type="InterPro" id="IPR011993">
    <property type="entry name" value="PH-like_dom_sf"/>
</dbReference>
<comment type="caution">
    <text evidence="12">Lacks conserved residue(s) required for the propagation of feature annotation.</text>
</comment>
<dbReference type="PRINTS" id="PR00759">
    <property type="entry name" value="BASICPTASE"/>
</dbReference>
<keyword evidence="2" id="KW-0646">Protease inhibitor</keyword>
<dbReference type="InterPro" id="IPR036880">
    <property type="entry name" value="Kunitz_BPTI_sf"/>
</dbReference>
<keyword evidence="11" id="KW-0325">Glycoprotein</keyword>
<dbReference type="InterPro" id="IPR015849">
    <property type="entry name" value="Amyloid_glyco_heparin-bd"/>
</dbReference>
<reference evidence="18 19" key="1">
    <citation type="submission" date="2014-04" db="EMBL/GenBank/DDBJ databases">
        <title>Genome evolution of avian class.</title>
        <authorList>
            <person name="Zhang G."/>
            <person name="Li C."/>
        </authorList>
    </citation>
    <scope>NUCLEOTIDE SEQUENCE [LARGE SCALE GENOMIC DNA]</scope>
    <source>
        <strain evidence="18">BGI_N311</strain>
    </source>
</reference>
<dbReference type="Gene3D" id="4.10.410.10">
    <property type="entry name" value="Pancreatic trypsin inhibitor Kunitz domain"/>
    <property type="match status" value="1"/>
</dbReference>
<dbReference type="InterPro" id="IPR011178">
    <property type="entry name" value="Amyloid_glyco_Cu-bd"/>
</dbReference>
<feature type="region of interest" description="CuBD subdomain" evidence="12">
    <location>
        <begin position="103"/>
        <end position="161"/>
    </location>
</feature>
<dbReference type="GO" id="GO:0004867">
    <property type="term" value="F:serine-type endopeptidase inhibitor activity"/>
    <property type="evidence" value="ECO:0007669"/>
    <property type="project" value="UniProtKB-KW"/>
</dbReference>
<keyword evidence="10 12" id="KW-1015">Disulfide bond</keyword>
<keyword evidence="19" id="KW-1185">Reference proteome</keyword>
<evidence type="ECO:0000259" key="15">
    <source>
        <dbReference type="PROSITE" id="PS50279"/>
    </source>
</evidence>
<dbReference type="SMART" id="SM00131">
    <property type="entry name" value="KU"/>
    <property type="match status" value="1"/>
</dbReference>
<dbReference type="GO" id="GO:0016020">
    <property type="term" value="C:membrane"/>
    <property type="evidence" value="ECO:0007669"/>
    <property type="project" value="UniProtKB-SubCell"/>
</dbReference>
<dbReference type="Gene3D" id="1.20.120.770">
    <property type="entry name" value="Amyloid precursor protein, E2 domain"/>
    <property type="match status" value="1"/>
</dbReference>
<dbReference type="Gene3D" id="3.90.570.10">
    <property type="entry name" value="Amyloidogenic glycoprotein, heparin-binding domain"/>
    <property type="match status" value="1"/>
</dbReference>
<dbReference type="FunFam" id="3.90.570.10:FF:000001">
    <property type="entry name" value="Amyloid beta A4 protein"/>
    <property type="match status" value="1"/>
</dbReference>
<evidence type="ECO:0000256" key="6">
    <source>
        <dbReference type="ARBA" id="ARBA00022900"/>
    </source>
</evidence>
<feature type="region of interest" description="Disordered" evidence="13">
    <location>
        <begin position="168"/>
        <end position="224"/>
    </location>
</feature>
<evidence type="ECO:0000313" key="19">
    <source>
        <dbReference type="Proteomes" id="UP000054244"/>
    </source>
</evidence>
<keyword evidence="6" id="KW-0722">Serine protease inhibitor</keyword>
<keyword evidence="9 14" id="KW-0472">Membrane</keyword>
<evidence type="ECO:0000256" key="10">
    <source>
        <dbReference type="ARBA" id="ARBA00023157"/>
    </source>
</evidence>
<dbReference type="GO" id="GO:0009986">
    <property type="term" value="C:cell surface"/>
    <property type="evidence" value="ECO:0007669"/>
    <property type="project" value="UniProtKB-ARBA"/>
</dbReference>
<dbReference type="Gene3D" id="2.30.29.30">
    <property type="entry name" value="Pleckstrin-homology domain (PH domain)/Phosphotyrosine-binding domain (PTB)"/>
    <property type="match status" value="1"/>
</dbReference>
<keyword evidence="4" id="KW-0479">Metal-binding</keyword>
<dbReference type="PROSITE" id="PS51870">
    <property type="entry name" value="APP_E2"/>
    <property type="match status" value="1"/>
</dbReference>
<protein>
    <submittedName>
        <fullName evidence="18">Amyloid-like 2</fullName>
    </submittedName>
</protein>
<dbReference type="Pfam" id="PF12924">
    <property type="entry name" value="APP_Cu_bd"/>
    <property type="match status" value="1"/>
</dbReference>
<dbReference type="PRINTS" id="PR00203">
    <property type="entry name" value="AMYLOIDA4"/>
</dbReference>
<dbReference type="InterPro" id="IPR036454">
    <property type="entry name" value="Amyloid_glyco_heparin-bd_sf"/>
</dbReference>
<dbReference type="Pfam" id="PF10515">
    <property type="entry name" value="APP_amyloid"/>
    <property type="match status" value="1"/>
</dbReference>
<dbReference type="GO" id="GO:0010604">
    <property type="term" value="P:positive regulation of macromolecule metabolic process"/>
    <property type="evidence" value="ECO:0007669"/>
    <property type="project" value="UniProtKB-ARBA"/>
</dbReference>
<dbReference type="GO" id="GO:0051246">
    <property type="term" value="P:regulation of protein metabolic process"/>
    <property type="evidence" value="ECO:0007669"/>
    <property type="project" value="UniProtKB-ARBA"/>
</dbReference>
<dbReference type="GO" id="GO:0008201">
    <property type="term" value="F:heparin binding"/>
    <property type="evidence" value="ECO:0007669"/>
    <property type="project" value="UniProtKB-UniRule"/>
</dbReference>
<dbReference type="CDD" id="cd21709">
    <property type="entry name" value="JMTM_APLP2"/>
    <property type="match status" value="1"/>
</dbReference>
<evidence type="ECO:0000313" key="18">
    <source>
        <dbReference type="EMBL" id="KFP85064.1"/>
    </source>
</evidence>
<feature type="compositionally biased region" description="Basic and acidic residues" evidence="13">
    <location>
        <begin position="245"/>
        <end position="254"/>
    </location>
</feature>
<feature type="compositionally biased region" description="Acidic residues" evidence="13">
    <location>
        <begin position="203"/>
        <end position="222"/>
    </location>
</feature>
<evidence type="ECO:0000259" key="16">
    <source>
        <dbReference type="PROSITE" id="PS51869"/>
    </source>
</evidence>
<dbReference type="InterPro" id="IPR024329">
    <property type="entry name" value="Amyloid_glyco_E2_domain"/>
</dbReference>
<evidence type="ECO:0000256" key="4">
    <source>
        <dbReference type="ARBA" id="ARBA00022723"/>
    </source>
</evidence>
<evidence type="ECO:0000256" key="9">
    <source>
        <dbReference type="ARBA" id="ARBA00023136"/>
    </source>
</evidence>
<dbReference type="PROSITE" id="PS50279">
    <property type="entry name" value="BPTI_KUNITZ_2"/>
    <property type="match status" value="1"/>
</dbReference>
<evidence type="ECO:0000256" key="7">
    <source>
        <dbReference type="ARBA" id="ARBA00022989"/>
    </source>
</evidence>
<name>A0A091N858_APAVI</name>
<dbReference type="FunFam" id="1.20.120.770:FF:000001">
    <property type="entry name" value="Amyloid beta A4 protein-like isoform 1"/>
    <property type="match status" value="1"/>
</dbReference>
<dbReference type="PROSITE" id="PS51869">
    <property type="entry name" value="APP_E1"/>
    <property type="match status" value="1"/>
</dbReference>
<evidence type="ECO:0000259" key="17">
    <source>
        <dbReference type="PROSITE" id="PS51870"/>
    </source>
</evidence>
<evidence type="ECO:0000256" key="2">
    <source>
        <dbReference type="ARBA" id="ARBA00022690"/>
    </source>
</evidence>
<keyword evidence="3 14" id="KW-0812">Transmembrane</keyword>
<sequence>VAEPQIAMFCGKLNMHVNIQTGKWEPDTSGTKSCFGSKEEILQYCQEMYPDLQITNVVEANQPVSIDSWCKRGKKQCKDHTHIVVPYKCLVGEFVSDVLLVPEKCQFLHKERMDVCESHQHWHTVAKEACLTEGMILHSYGMLLPCGVDQFHGTEYVCCPQTKVVDEALSKEEEDEDEDEDYDLYKSEFPTEAGVEDFTGTAVEEDEDEEDEGEEEEEEVVEDRDYYYDSYKVDDYNEETPTEPSNDKALPEKEVSSDMKSVCSQEAMTGPCRAVMPRWYFDPNKRKCVRFIYGGCGGNRNNFESEEYCMAVCKKMSKSCLPLALSELASVSSAYPRPLLAVPTDDVDVYFETPADDNEHARFQKAKEQLEVRHHNRMDRVKKEWEEAEHQAVNLPKAERQTLIQHFQAMVKSLEKEAASEKQQLVETHLARVEAMLNDRRRIALENYLAALQADPPRPHRILQALKRYVRAENKDRLHTIRHYQHVLAVDPEKAAQMKPQVMTHLHVIEERMNQSLSLLYKVPYVAEEIQDEIDELLQEQRADMDQFTSSISESQVDVRVSSEESEEIPLEGKPFRPFQVKTFPATPESEAGTYRSPAISKFLKLGFSSWVLPKLGSERSKTSLVATFELELPQTAPFSFSSLQDNDNSLRDDFSFSSSALIGLLVIAVAIATVIVISLVMLRKRQYGTISHGIVEVDPMLTPEERHLSKMQNHGYENPTYKYLEQMQ</sequence>
<dbReference type="Pfam" id="PF12925">
    <property type="entry name" value="APP_E2"/>
    <property type="match status" value="1"/>
</dbReference>
<feature type="transmembrane region" description="Helical" evidence="14">
    <location>
        <begin position="661"/>
        <end position="683"/>
    </location>
</feature>
<comment type="subcellular location">
    <subcellularLocation>
        <location evidence="1">Membrane</location>
        <topology evidence="1">Single-pass type I membrane protein</topology>
    </subcellularLocation>
</comment>
<dbReference type="InterPro" id="IPR036176">
    <property type="entry name" value="E2_sf"/>
</dbReference>
<dbReference type="GO" id="GO:0007409">
    <property type="term" value="P:axonogenesis"/>
    <property type="evidence" value="ECO:0007669"/>
    <property type="project" value="TreeGrafter"/>
</dbReference>
<dbReference type="EMBL" id="KL377637">
    <property type="protein sequence ID" value="KFP85064.1"/>
    <property type="molecule type" value="Genomic_DNA"/>
</dbReference>
<evidence type="ECO:0000256" key="11">
    <source>
        <dbReference type="ARBA" id="ARBA00023180"/>
    </source>
</evidence>
<feature type="domain" description="E2" evidence="17">
    <location>
        <begin position="346"/>
        <end position="537"/>
    </location>
</feature>
<feature type="domain" description="BPTI/Kunitz inhibitor" evidence="15">
    <location>
        <begin position="263"/>
        <end position="313"/>
    </location>
</feature>
<dbReference type="Pfam" id="PF00014">
    <property type="entry name" value="Kunitz_BPTI"/>
    <property type="match status" value="1"/>
</dbReference>
<dbReference type="GO" id="GO:0043005">
    <property type="term" value="C:neuron projection"/>
    <property type="evidence" value="ECO:0007669"/>
    <property type="project" value="UniProtKB-ARBA"/>
</dbReference>
<dbReference type="PROSITE" id="PS00319">
    <property type="entry name" value="APP_CUBD"/>
    <property type="match status" value="1"/>
</dbReference>
<dbReference type="PROSITE" id="PS00320">
    <property type="entry name" value="APP_INTRA"/>
    <property type="match status" value="1"/>
</dbReference>
<dbReference type="GO" id="GO:0099503">
    <property type="term" value="C:secretory vesicle"/>
    <property type="evidence" value="ECO:0007669"/>
    <property type="project" value="UniProtKB-ARBA"/>
</dbReference>
<dbReference type="GO" id="GO:0007417">
    <property type="term" value="P:central nervous system development"/>
    <property type="evidence" value="ECO:0007669"/>
    <property type="project" value="TreeGrafter"/>
</dbReference>
<dbReference type="Pfam" id="PF02177">
    <property type="entry name" value="APP_N"/>
    <property type="match status" value="1"/>
</dbReference>
<accession>A0A091N858</accession>
<feature type="region of interest" description="Disordered" evidence="13">
    <location>
        <begin position="235"/>
        <end position="254"/>
    </location>
</feature>
<feature type="disulfide bond" evidence="12">
    <location>
        <begin position="116"/>
        <end position="146"/>
    </location>
</feature>
<dbReference type="PROSITE" id="PS00280">
    <property type="entry name" value="BPTI_KUNITZ_1"/>
    <property type="match status" value="1"/>
</dbReference>
<feature type="non-terminal residue" evidence="18">
    <location>
        <position position="1"/>
    </location>
</feature>
<dbReference type="GO" id="GO:0140677">
    <property type="term" value="F:molecular function activator activity"/>
    <property type="evidence" value="ECO:0007669"/>
    <property type="project" value="UniProtKB-ARBA"/>
</dbReference>
<dbReference type="SMART" id="SM00006">
    <property type="entry name" value="A4_EXTRA"/>
    <property type="match status" value="1"/>
</dbReference>
<evidence type="ECO:0000256" key="12">
    <source>
        <dbReference type="PROSITE-ProRule" id="PRU01217"/>
    </source>
</evidence>